<dbReference type="InterPro" id="IPR013783">
    <property type="entry name" value="Ig-like_fold"/>
</dbReference>
<keyword evidence="12" id="KW-1185">Reference proteome</keyword>
<dbReference type="SUPFAM" id="SSF46689">
    <property type="entry name" value="Homeodomain-like"/>
    <property type="match status" value="1"/>
</dbReference>
<protein>
    <recommendedName>
        <fullName evidence="2">histidine kinase</fullName>
        <ecNumber evidence="2">2.7.13.3</ecNumber>
    </recommendedName>
</protein>
<dbReference type="InterPro" id="IPR005467">
    <property type="entry name" value="His_kinase_dom"/>
</dbReference>
<dbReference type="Gene3D" id="3.30.565.10">
    <property type="entry name" value="Histidine kinase-like ATPase, C-terminal domain"/>
    <property type="match status" value="1"/>
</dbReference>
<dbReference type="PROSITE" id="PS50110">
    <property type="entry name" value="RESPONSE_REGULATORY"/>
    <property type="match status" value="1"/>
</dbReference>
<evidence type="ECO:0000256" key="2">
    <source>
        <dbReference type="ARBA" id="ARBA00012438"/>
    </source>
</evidence>
<dbReference type="Pfam" id="PF12833">
    <property type="entry name" value="HTH_18"/>
    <property type="match status" value="1"/>
</dbReference>
<name>A0ABN0WVB5_9ALTE</name>
<feature type="domain" description="Response regulatory" evidence="10">
    <location>
        <begin position="1072"/>
        <end position="1187"/>
    </location>
</feature>
<dbReference type="SUPFAM" id="SSF52172">
    <property type="entry name" value="CheY-like"/>
    <property type="match status" value="1"/>
</dbReference>
<dbReference type="SMART" id="SM00388">
    <property type="entry name" value="HisKA"/>
    <property type="match status" value="1"/>
</dbReference>
<reference evidence="11 12" key="1">
    <citation type="journal article" date="2019" name="Int. J. Syst. Evol. Microbiol.">
        <title>The Global Catalogue of Microorganisms (GCM) 10K type strain sequencing project: providing services to taxonomists for standard genome sequencing and annotation.</title>
        <authorList>
            <consortium name="The Broad Institute Genomics Platform"/>
            <consortium name="The Broad Institute Genome Sequencing Center for Infectious Disease"/>
            <person name="Wu L."/>
            <person name="Ma J."/>
        </authorList>
    </citation>
    <scope>NUCLEOTIDE SEQUENCE [LARGE SCALE GENOMIC DNA]</scope>
    <source>
        <strain evidence="11 12">JCM 13378</strain>
    </source>
</reference>
<dbReference type="Proteomes" id="UP001501757">
    <property type="component" value="Unassembled WGS sequence"/>
</dbReference>
<keyword evidence="4" id="KW-0805">Transcription regulation</keyword>
<keyword evidence="7" id="KW-0472">Membrane</keyword>
<feature type="modified residue" description="4-aspartylphosphate" evidence="6">
    <location>
        <position position="1120"/>
    </location>
</feature>
<dbReference type="Gene3D" id="2.60.40.10">
    <property type="entry name" value="Immunoglobulins"/>
    <property type="match status" value="1"/>
</dbReference>
<dbReference type="PROSITE" id="PS01124">
    <property type="entry name" value="HTH_ARAC_FAMILY_2"/>
    <property type="match status" value="1"/>
</dbReference>
<dbReference type="SMART" id="SM00448">
    <property type="entry name" value="REC"/>
    <property type="match status" value="1"/>
</dbReference>
<organism evidence="11 12">
    <name type="scientific">Bowmanella denitrificans</name>
    <dbReference type="NCBI Taxonomy" id="366582"/>
    <lineage>
        <taxon>Bacteria</taxon>
        <taxon>Pseudomonadati</taxon>
        <taxon>Pseudomonadota</taxon>
        <taxon>Gammaproteobacteria</taxon>
        <taxon>Alteromonadales</taxon>
        <taxon>Alteromonadaceae</taxon>
        <taxon>Bowmanella</taxon>
    </lineage>
</organism>
<dbReference type="Pfam" id="PF07494">
    <property type="entry name" value="Reg_prop"/>
    <property type="match status" value="1"/>
</dbReference>
<dbReference type="EC" id="2.7.13.3" evidence="2"/>
<dbReference type="InterPro" id="IPR011110">
    <property type="entry name" value="Reg_prop"/>
</dbReference>
<accession>A0ABN0WVB5</accession>
<evidence type="ECO:0000256" key="4">
    <source>
        <dbReference type="ARBA" id="ARBA00023015"/>
    </source>
</evidence>
<sequence length="1326" mass="147671">MRFEQVVEGLTSEYTWQVMEDRKSNLWIGTMSGLNWYDGKHLVPMLQGKGFVAGLDDNLIRGLHQTRDGSIWVMTQKGANVLRPGAAAFRAVPDSTPSGEAYRQVYEMDDGTLWLSSTRHLWHIRQEDLSVLAKIDSREMGEVLHFLPWHNKLLLFSLKGAFLWQPGETDFTPLMQPASQAYPAFNSVLALNSTQYLLGSLGEGLWLWSFEGQPQAPVRLISGLPELDQAAIFGLAQDRNGLLWIGAQGGLFKAGLQGGQLDAALAITMLLPQGEARNISDLQLNTQDELLLATEQGVLIASVHQLALHSLAEPLLGKASVSALAQWQDVMWVGTHDSGVLVLDKQEQQVGHYQVGDRQFSLPSNRVQDMYLDQYGMLWIATDKGLSSLNVHSGEWVTAYPLEAHVKCRNYKRSGILSIAQDRDRNRMLFAGTGLLHVLDRTTGQFSTIQSQGDNTPIPCGQMVDVEVGHDGRYYLLAINRGVVLDADFTHSEAFWLDNTLPNAAVAFVSFSRRLDNAWWLQGGRGTLALETGNLQLQEVFPSLLQDRMTVSGISDVSGTWLGSTAGLVHIDTTSTPRPRIYSRADGLATDKFNLHAAYQLEDGRLAFGSERGLLAFKPDNLAAQEPEPQLGVSYMAARRDGQANQVMLHFADPGRHAALLLEADTAGLEFWLSGGAQRYKADYQYQYRLAGYQAEWVTLPRQSNRINLSYLPSGNYQLFARLVSPTGMHSSDQQLLEFRVLPHWYQRWYAWLLFSIIMLFILWLVVKYRTASMQRRNQLLQQQVAEQTANLSKQNRQIELQRQSLAQALSYKEELLANIAHELKTPLTLMLGVIGGESLSAYRPLKKLIHRVSLLLDRMLDLSSGLNQAQKTQPQHCYRCEEFVEFYFHTFAALLPTGRLNLADNAPALVCIEQDGLDKIITNLLSNAIKYSSSGSSIEVRAKIDSGHWQFSVKNQGPGLDTQQLDSLFQRFIRANERQQSCGLGLGLPLVKHLVEAANGQLQVQSSLQGPTCVLVSLPVVVADATGLPALGVEQDEPVSRYRNWFFAELEAEPPEPKNVGTALQTDHDVLVYCVDDNPQLLQQLSQQLGQHFHLCCFDDAHQAIEQAKIAIPDVILSDLMMPGMNGLELIEQIRADELLSHIPVILLTARSDAQSRKEGLARLADDYLCKPYDPALLAARIDNLIGIRRLLKASFSLSSVPPTDKTVKILLKGCAPGQHQYMQKVIQLVKDNLGEEEFGVKQLSELLCLSESQVRRKIKAISGYSPLEVIRIIRLEAVAQMIRQGLSLKAITQDCGFASQSHMGACFKAYFGLTPNQYRQNAGQ</sequence>
<dbReference type="Gene3D" id="2.130.10.10">
    <property type="entry name" value="YVTN repeat-like/Quinoprotein amine dehydrogenase"/>
    <property type="match status" value="3"/>
</dbReference>
<dbReference type="SUPFAM" id="SSF55874">
    <property type="entry name" value="ATPase domain of HSP90 chaperone/DNA topoisomerase II/histidine kinase"/>
    <property type="match status" value="1"/>
</dbReference>
<dbReference type="PROSITE" id="PS50109">
    <property type="entry name" value="HIS_KIN"/>
    <property type="match status" value="1"/>
</dbReference>
<evidence type="ECO:0000256" key="5">
    <source>
        <dbReference type="ARBA" id="ARBA00023163"/>
    </source>
</evidence>
<keyword evidence="7" id="KW-1133">Transmembrane helix</keyword>
<dbReference type="InterPro" id="IPR036097">
    <property type="entry name" value="HisK_dim/P_sf"/>
</dbReference>
<dbReference type="InterPro" id="IPR011006">
    <property type="entry name" value="CheY-like_superfamily"/>
</dbReference>
<dbReference type="Gene3D" id="3.40.50.2300">
    <property type="match status" value="1"/>
</dbReference>
<comment type="catalytic activity">
    <reaction evidence="1">
        <text>ATP + protein L-histidine = ADP + protein N-phospho-L-histidine.</text>
        <dbReference type="EC" id="2.7.13.3"/>
    </reaction>
</comment>
<feature type="transmembrane region" description="Helical" evidence="7">
    <location>
        <begin position="749"/>
        <end position="767"/>
    </location>
</feature>
<keyword evidence="5" id="KW-0804">Transcription</keyword>
<keyword evidence="7" id="KW-0812">Transmembrane</keyword>
<dbReference type="InterPro" id="IPR015943">
    <property type="entry name" value="WD40/YVTN_repeat-like_dom_sf"/>
</dbReference>
<evidence type="ECO:0000313" key="12">
    <source>
        <dbReference type="Proteomes" id="UP001501757"/>
    </source>
</evidence>
<gene>
    <name evidence="11" type="ORF">GCM10009092_09890</name>
</gene>
<dbReference type="InterPro" id="IPR036890">
    <property type="entry name" value="HATPase_C_sf"/>
</dbReference>
<dbReference type="SUPFAM" id="SSF47384">
    <property type="entry name" value="Homodimeric domain of signal transducing histidine kinase"/>
    <property type="match status" value="1"/>
</dbReference>
<dbReference type="Gene3D" id="1.10.10.60">
    <property type="entry name" value="Homeodomain-like"/>
    <property type="match status" value="1"/>
</dbReference>
<dbReference type="SMART" id="SM00342">
    <property type="entry name" value="HTH_ARAC"/>
    <property type="match status" value="1"/>
</dbReference>
<dbReference type="SUPFAM" id="SSF63829">
    <property type="entry name" value="Calcium-dependent phosphotriesterase"/>
    <property type="match status" value="2"/>
</dbReference>
<evidence type="ECO:0000256" key="1">
    <source>
        <dbReference type="ARBA" id="ARBA00000085"/>
    </source>
</evidence>
<dbReference type="InterPro" id="IPR018060">
    <property type="entry name" value="HTH_AraC"/>
</dbReference>
<dbReference type="Pfam" id="PF07495">
    <property type="entry name" value="Y_Y_Y"/>
    <property type="match status" value="1"/>
</dbReference>
<dbReference type="InterPro" id="IPR004358">
    <property type="entry name" value="Sig_transdc_His_kin-like_C"/>
</dbReference>
<dbReference type="PANTHER" id="PTHR43547:SF2">
    <property type="entry name" value="HYBRID SIGNAL TRANSDUCTION HISTIDINE KINASE C"/>
    <property type="match status" value="1"/>
</dbReference>
<evidence type="ECO:0000259" key="10">
    <source>
        <dbReference type="PROSITE" id="PS50110"/>
    </source>
</evidence>
<evidence type="ECO:0000259" key="9">
    <source>
        <dbReference type="PROSITE" id="PS50109"/>
    </source>
</evidence>
<keyword evidence="3 6" id="KW-0597">Phosphoprotein</keyword>
<dbReference type="InterPro" id="IPR003661">
    <property type="entry name" value="HisK_dim/P_dom"/>
</dbReference>
<dbReference type="CDD" id="cd00082">
    <property type="entry name" value="HisKA"/>
    <property type="match status" value="1"/>
</dbReference>
<evidence type="ECO:0000313" key="11">
    <source>
        <dbReference type="EMBL" id="GAA0347524.1"/>
    </source>
</evidence>
<dbReference type="PANTHER" id="PTHR43547">
    <property type="entry name" value="TWO-COMPONENT HISTIDINE KINASE"/>
    <property type="match status" value="1"/>
</dbReference>
<comment type="caution">
    <text evidence="11">The sequence shown here is derived from an EMBL/GenBank/DDBJ whole genome shotgun (WGS) entry which is preliminary data.</text>
</comment>
<evidence type="ECO:0000259" key="8">
    <source>
        <dbReference type="PROSITE" id="PS01124"/>
    </source>
</evidence>
<dbReference type="InterPro" id="IPR011123">
    <property type="entry name" value="Y_Y_Y"/>
</dbReference>
<feature type="domain" description="HTH araC/xylS-type" evidence="8">
    <location>
        <begin position="1225"/>
        <end position="1323"/>
    </location>
</feature>
<dbReference type="SMART" id="SM00387">
    <property type="entry name" value="HATPase_c"/>
    <property type="match status" value="1"/>
</dbReference>
<feature type="domain" description="Histidine kinase" evidence="9">
    <location>
        <begin position="819"/>
        <end position="1023"/>
    </location>
</feature>
<dbReference type="PRINTS" id="PR00344">
    <property type="entry name" value="BCTRLSENSOR"/>
</dbReference>
<evidence type="ECO:0000256" key="6">
    <source>
        <dbReference type="PROSITE-ProRule" id="PRU00169"/>
    </source>
</evidence>
<dbReference type="EMBL" id="BAAAEI010000006">
    <property type="protein sequence ID" value="GAA0347524.1"/>
    <property type="molecule type" value="Genomic_DNA"/>
</dbReference>
<dbReference type="Pfam" id="PF02518">
    <property type="entry name" value="HATPase_c"/>
    <property type="match status" value="1"/>
</dbReference>
<proteinExistence type="predicted"/>
<dbReference type="InterPro" id="IPR003594">
    <property type="entry name" value="HATPase_dom"/>
</dbReference>
<dbReference type="InterPro" id="IPR009057">
    <property type="entry name" value="Homeodomain-like_sf"/>
</dbReference>
<dbReference type="CDD" id="cd00075">
    <property type="entry name" value="HATPase"/>
    <property type="match status" value="1"/>
</dbReference>
<dbReference type="Gene3D" id="1.10.287.130">
    <property type="match status" value="1"/>
</dbReference>
<evidence type="ECO:0000256" key="7">
    <source>
        <dbReference type="SAM" id="Phobius"/>
    </source>
</evidence>
<dbReference type="Pfam" id="PF00072">
    <property type="entry name" value="Response_reg"/>
    <property type="match status" value="1"/>
</dbReference>
<evidence type="ECO:0000256" key="3">
    <source>
        <dbReference type="ARBA" id="ARBA00022553"/>
    </source>
</evidence>
<dbReference type="InterPro" id="IPR001789">
    <property type="entry name" value="Sig_transdc_resp-reg_receiver"/>
</dbReference>